<name>A0A3L8DID5_OOCBI</name>
<dbReference type="AlphaFoldDB" id="A0A3L8DID5"/>
<reference evidence="17" key="1">
    <citation type="journal article" date="2018" name="Genome Res.">
        <title>The genomic architecture and molecular evolution of ant odorant receptors.</title>
        <authorList>
            <person name="McKenzie S.K."/>
            <person name="Kronauer D.J.C."/>
        </authorList>
    </citation>
    <scope>NUCLEOTIDE SEQUENCE [LARGE SCALE GENOMIC DNA]</scope>
    <source>
        <strain evidence="17">Clonal line C1</strain>
    </source>
</reference>
<dbReference type="InterPro" id="IPR002403">
    <property type="entry name" value="Cyt_P450_E_grp-IV"/>
</dbReference>
<evidence type="ECO:0000256" key="15">
    <source>
        <dbReference type="RuleBase" id="RU000461"/>
    </source>
</evidence>
<dbReference type="Gene3D" id="1.10.630.10">
    <property type="entry name" value="Cytochrome P450"/>
    <property type="match status" value="1"/>
</dbReference>
<keyword evidence="12 15" id="KW-0503">Monooxygenase</keyword>
<gene>
    <name evidence="17" type="ORF">DMN91_008155</name>
</gene>
<organism evidence="17">
    <name type="scientific">Ooceraea biroi</name>
    <name type="common">Clonal raider ant</name>
    <name type="synonym">Cerapachys biroi</name>
    <dbReference type="NCBI Taxonomy" id="2015173"/>
    <lineage>
        <taxon>Eukaryota</taxon>
        <taxon>Metazoa</taxon>
        <taxon>Ecdysozoa</taxon>
        <taxon>Arthropoda</taxon>
        <taxon>Hexapoda</taxon>
        <taxon>Insecta</taxon>
        <taxon>Pterygota</taxon>
        <taxon>Neoptera</taxon>
        <taxon>Endopterygota</taxon>
        <taxon>Hymenoptera</taxon>
        <taxon>Apocrita</taxon>
        <taxon>Aculeata</taxon>
        <taxon>Formicoidea</taxon>
        <taxon>Formicidae</taxon>
        <taxon>Dorylinae</taxon>
        <taxon>Ooceraea</taxon>
    </lineage>
</organism>
<dbReference type="Proteomes" id="UP000279307">
    <property type="component" value="Chromosome 8"/>
</dbReference>
<dbReference type="OrthoDB" id="1470350at2759"/>
<dbReference type="GO" id="GO:0016705">
    <property type="term" value="F:oxidoreductase activity, acting on paired donors, with incorporation or reduction of molecular oxygen"/>
    <property type="evidence" value="ECO:0007669"/>
    <property type="project" value="InterPro"/>
</dbReference>
<evidence type="ECO:0000256" key="1">
    <source>
        <dbReference type="ARBA" id="ARBA00001971"/>
    </source>
</evidence>
<dbReference type="SUPFAM" id="SSF48264">
    <property type="entry name" value="Cytochrome P450"/>
    <property type="match status" value="1"/>
</dbReference>
<dbReference type="PRINTS" id="PR00465">
    <property type="entry name" value="EP450IV"/>
</dbReference>
<evidence type="ECO:0000256" key="6">
    <source>
        <dbReference type="ARBA" id="ARBA00022617"/>
    </source>
</evidence>
<comment type="subcellular location">
    <subcellularLocation>
        <location evidence="4">Endoplasmic reticulum membrane</location>
        <topology evidence="4">Peripheral membrane protein</topology>
    </subcellularLocation>
    <subcellularLocation>
        <location evidence="3">Microsome membrane</location>
        <topology evidence="3">Peripheral membrane protein</topology>
    </subcellularLocation>
</comment>
<dbReference type="PRINTS" id="PR00385">
    <property type="entry name" value="P450"/>
</dbReference>
<dbReference type="InterPro" id="IPR001128">
    <property type="entry name" value="Cyt_P450"/>
</dbReference>
<keyword evidence="11 14" id="KW-0408">Iron</keyword>
<keyword evidence="16" id="KW-0175">Coiled coil</keyword>
<dbReference type="InterPro" id="IPR050196">
    <property type="entry name" value="Cytochrome_P450_Monoox"/>
</dbReference>
<keyword evidence="7 14" id="KW-0479">Metal-binding</keyword>
<reference evidence="17" key="2">
    <citation type="submission" date="2018-07" db="EMBL/GenBank/DDBJ databases">
        <authorList>
            <person name="Mckenzie S.K."/>
            <person name="Kronauer D.J.C."/>
        </authorList>
    </citation>
    <scope>NUCLEOTIDE SEQUENCE</scope>
    <source>
        <strain evidence="17">Clonal line C1</strain>
    </source>
</reference>
<feature type="binding site" description="axial binding residue" evidence="14">
    <location>
        <position position="455"/>
    </location>
    <ligand>
        <name>heme</name>
        <dbReference type="ChEBI" id="CHEBI:30413"/>
    </ligand>
    <ligandPart>
        <name>Fe</name>
        <dbReference type="ChEBI" id="CHEBI:18248"/>
    </ligandPart>
</feature>
<dbReference type="GO" id="GO:0020037">
    <property type="term" value="F:heme binding"/>
    <property type="evidence" value="ECO:0007669"/>
    <property type="project" value="InterPro"/>
</dbReference>
<accession>A0A3L8DID5</accession>
<comment type="cofactor">
    <cofactor evidence="1 14">
        <name>heme</name>
        <dbReference type="ChEBI" id="CHEBI:30413"/>
    </cofactor>
</comment>
<comment type="function">
    <text evidence="2">May be involved in the metabolism of insect hormones and in the breakdown of synthetic insecticides.</text>
</comment>
<evidence type="ECO:0000256" key="14">
    <source>
        <dbReference type="PIRSR" id="PIRSR602403-1"/>
    </source>
</evidence>
<keyword evidence="10 15" id="KW-0560">Oxidoreductase</keyword>
<keyword evidence="13" id="KW-0472">Membrane</keyword>
<evidence type="ECO:0000256" key="13">
    <source>
        <dbReference type="ARBA" id="ARBA00023136"/>
    </source>
</evidence>
<protein>
    <recommendedName>
        <fullName evidence="18">Cytochrome P450 4C1</fullName>
    </recommendedName>
</protein>
<keyword evidence="9" id="KW-0492">Microsome</keyword>
<dbReference type="GO" id="GO:0005506">
    <property type="term" value="F:iron ion binding"/>
    <property type="evidence" value="ECO:0007669"/>
    <property type="project" value="InterPro"/>
</dbReference>
<dbReference type="CDD" id="cd20628">
    <property type="entry name" value="CYP4"/>
    <property type="match status" value="1"/>
</dbReference>
<evidence type="ECO:0000256" key="10">
    <source>
        <dbReference type="ARBA" id="ARBA00023002"/>
    </source>
</evidence>
<evidence type="ECO:0000256" key="16">
    <source>
        <dbReference type="SAM" id="Coils"/>
    </source>
</evidence>
<evidence type="ECO:0000256" key="12">
    <source>
        <dbReference type="ARBA" id="ARBA00023033"/>
    </source>
</evidence>
<evidence type="ECO:0000256" key="11">
    <source>
        <dbReference type="ARBA" id="ARBA00023004"/>
    </source>
</evidence>
<keyword evidence="6 14" id="KW-0349">Heme</keyword>
<evidence type="ECO:0008006" key="18">
    <source>
        <dbReference type="Google" id="ProtNLM"/>
    </source>
</evidence>
<evidence type="ECO:0000256" key="5">
    <source>
        <dbReference type="ARBA" id="ARBA00010617"/>
    </source>
</evidence>
<dbReference type="Pfam" id="PF00067">
    <property type="entry name" value="p450"/>
    <property type="match status" value="1"/>
</dbReference>
<evidence type="ECO:0000256" key="8">
    <source>
        <dbReference type="ARBA" id="ARBA00022824"/>
    </source>
</evidence>
<evidence type="ECO:0000256" key="2">
    <source>
        <dbReference type="ARBA" id="ARBA00003690"/>
    </source>
</evidence>
<comment type="similarity">
    <text evidence="5 15">Belongs to the cytochrome P450 family.</text>
</comment>
<dbReference type="PANTHER" id="PTHR24291">
    <property type="entry name" value="CYTOCHROME P450 FAMILY 4"/>
    <property type="match status" value="1"/>
</dbReference>
<dbReference type="PANTHER" id="PTHR24291:SF189">
    <property type="entry name" value="CYTOCHROME P450 4C3-RELATED"/>
    <property type="match status" value="1"/>
</dbReference>
<evidence type="ECO:0000256" key="7">
    <source>
        <dbReference type="ARBA" id="ARBA00022723"/>
    </source>
</evidence>
<feature type="coiled-coil region" evidence="16">
    <location>
        <begin position="191"/>
        <end position="218"/>
    </location>
</feature>
<evidence type="ECO:0000256" key="4">
    <source>
        <dbReference type="ARBA" id="ARBA00004406"/>
    </source>
</evidence>
<evidence type="ECO:0000256" key="3">
    <source>
        <dbReference type="ARBA" id="ARBA00004174"/>
    </source>
</evidence>
<proteinExistence type="inferred from homology"/>
<dbReference type="InterPro" id="IPR017972">
    <property type="entry name" value="Cyt_P450_CS"/>
</dbReference>
<dbReference type="InterPro" id="IPR036396">
    <property type="entry name" value="Cyt_P450_sf"/>
</dbReference>
<sequence length="509" mass="59008">MDIIFLTLCTLCMVVILQILRMMHRQYVTWSKVRHLPQNGYPFIGSSLALIKMLGQERLQWCLSLMNSFKEGIVLEWIAGMPVIFIFKPEFVQPILTSTANIDKGIFYRLMKPMLGEGLITSTGTQWVHDRKFIAPTFHTSILNKYIMTTSEKTTILIKCLEREIERNSGNAIDIVPFVGKVILDITCDTAMGVNLRIQEAENEIESVIDRMFQLTFERLLQPWFWIDWLYYLSSSGREYKSVLNKFQKFSNEIMRKKKALRQSQSNHVSINNEDEFDIGARKKKGFLDLLLDENEKTDNPLSDDQLQAQVHTFLLAAYDTTAAATLWTIFLLGNNLEHQEKLHEELEKYSQDTETLADGTKLSQLKYLDRVIKEALRLFSAVPVITRYLTEDVKIGDYILPQNVEVALPIAAIHQNPELWPEPTKFDPDRFLPENSRHRSSYAYIPFSGGPRNCIGQKFALLSMKIVLTAIFRKWRVKSVKTRFDTIRTTISITYRPDEEVFVYFTPK</sequence>
<comment type="caution">
    <text evidence="17">The sequence shown here is derived from an EMBL/GenBank/DDBJ whole genome shotgun (WGS) entry which is preliminary data.</text>
</comment>
<dbReference type="EMBL" id="QOIP01000008">
    <property type="protein sequence ID" value="RLU19598.1"/>
    <property type="molecule type" value="Genomic_DNA"/>
</dbReference>
<evidence type="ECO:0000256" key="9">
    <source>
        <dbReference type="ARBA" id="ARBA00022848"/>
    </source>
</evidence>
<dbReference type="GO" id="GO:0005789">
    <property type="term" value="C:endoplasmic reticulum membrane"/>
    <property type="evidence" value="ECO:0007669"/>
    <property type="project" value="UniProtKB-SubCell"/>
</dbReference>
<evidence type="ECO:0000313" key="17">
    <source>
        <dbReference type="EMBL" id="RLU19598.1"/>
    </source>
</evidence>
<keyword evidence="8" id="KW-0256">Endoplasmic reticulum</keyword>
<dbReference type="GO" id="GO:0004497">
    <property type="term" value="F:monooxygenase activity"/>
    <property type="evidence" value="ECO:0007669"/>
    <property type="project" value="UniProtKB-KW"/>
</dbReference>
<dbReference type="PROSITE" id="PS00086">
    <property type="entry name" value="CYTOCHROME_P450"/>
    <property type="match status" value="1"/>
</dbReference>